<keyword evidence="2 5" id="KW-0812">Transmembrane</keyword>
<evidence type="ECO:0000256" key="5">
    <source>
        <dbReference type="SAM" id="Phobius"/>
    </source>
</evidence>
<feature type="transmembrane region" description="Helical" evidence="5">
    <location>
        <begin position="85"/>
        <end position="105"/>
    </location>
</feature>
<accession>A0ABR0R8B8</accession>
<proteinExistence type="predicted"/>
<dbReference type="Pfam" id="PF04479">
    <property type="entry name" value="RTA1"/>
    <property type="match status" value="1"/>
</dbReference>
<evidence type="ECO:0000256" key="2">
    <source>
        <dbReference type="ARBA" id="ARBA00022692"/>
    </source>
</evidence>
<keyword evidence="7" id="KW-1185">Reference proteome</keyword>
<comment type="caution">
    <text evidence="6">The sequence shown here is derived from an EMBL/GenBank/DDBJ whole genome shotgun (WGS) entry which is preliminary data.</text>
</comment>
<feature type="transmembrane region" description="Helical" evidence="5">
    <location>
        <begin position="125"/>
        <end position="144"/>
    </location>
</feature>
<evidence type="ECO:0000313" key="7">
    <source>
        <dbReference type="Proteomes" id="UP001334248"/>
    </source>
</evidence>
<evidence type="ECO:0000256" key="1">
    <source>
        <dbReference type="ARBA" id="ARBA00004141"/>
    </source>
</evidence>
<dbReference type="GeneID" id="90004268"/>
<feature type="transmembrane region" description="Helical" evidence="5">
    <location>
        <begin position="47"/>
        <end position="65"/>
    </location>
</feature>
<name>A0ABR0R8B8_9EURO</name>
<organism evidence="6 7">
    <name type="scientific">Knufia obscura</name>
    <dbReference type="NCBI Taxonomy" id="1635080"/>
    <lineage>
        <taxon>Eukaryota</taxon>
        <taxon>Fungi</taxon>
        <taxon>Dikarya</taxon>
        <taxon>Ascomycota</taxon>
        <taxon>Pezizomycotina</taxon>
        <taxon>Eurotiomycetes</taxon>
        <taxon>Chaetothyriomycetidae</taxon>
        <taxon>Chaetothyriales</taxon>
        <taxon>Trichomeriaceae</taxon>
        <taxon>Knufia</taxon>
    </lineage>
</organism>
<feature type="transmembrane region" description="Helical" evidence="5">
    <location>
        <begin position="20"/>
        <end position="40"/>
    </location>
</feature>
<evidence type="ECO:0000313" key="6">
    <source>
        <dbReference type="EMBL" id="KAK5936881.1"/>
    </source>
</evidence>
<reference evidence="6 7" key="1">
    <citation type="journal article" date="2023" name="Res Sq">
        <title>Genomic and morphological characterization of Knufia obscura isolated from the Mars 2020 spacecraft assembly facility.</title>
        <authorList>
            <person name="Chander A.M."/>
            <person name="Teixeira M.M."/>
            <person name="Singh N.K."/>
            <person name="Williams M.P."/>
            <person name="Parker C.W."/>
            <person name="Leo P."/>
            <person name="Stajich J.E."/>
            <person name="Torok T."/>
            <person name="Tighe S."/>
            <person name="Mason C.E."/>
            <person name="Venkateswaran K."/>
        </authorList>
    </citation>
    <scope>NUCLEOTIDE SEQUENCE [LARGE SCALE GENOMIC DNA]</scope>
    <source>
        <strain evidence="6 7">CCFEE 5817</strain>
    </source>
</reference>
<feature type="transmembrane region" description="Helical" evidence="5">
    <location>
        <begin position="156"/>
        <end position="180"/>
    </location>
</feature>
<evidence type="ECO:0000256" key="3">
    <source>
        <dbReference type="ARBA" id="ARBA00022989"/>
    </source>
</evidence>
<dbReference type="InterPro" id="IPR007568">
    <property type="entry name" value="RTA1"/>
</dbReference>
<dbReference type="RefSeq" id="XP_064724971.1">
    <property type="nucleotide sequence ID" value="XM_064879207.1"/>
</dbReference>
<dbReference type="EMBL" id="JAVHJV010000021">
    <property type="protein sequence ID" value="KAK5936881.1"/>
    <property type="molecule type" value="Genomic_DNA"/>
</dbReference>
<sequence length="252" mass="28083">MAQLKPIGGTDYYLWKYLPSLPAAIIFLVLFTAITSAHCYRTVKSRVWFTGIFAIGGLFQILGYATRIACHYHTDLIPPYAIQSTFIVIAPVFYAASIYMVLGRLIRSVHGDRHSIIRPTRMTKIFVWGDILTLNVQSTGAGLVAQDGHEELGEYIVVEGLILQLIVFGFFVVAAGVWHVRMRGYGEKMGEVEVGRHVAMVAPVGLVRQESLFAPRQAPVTTRQLTGCELPLEHGHEDLFNGYEFIVAELDL</sequence>
<dbReference type="PANTHER" id="PTHR31465">
    <property type="entry name" value="PROTEIN RTA1-RELATED"/>
    <property type="match status" value="1"/>
</dbReference>
<gene>
    <name evidence="6" type="ORF">PMZ80_010819</name>
</gene>
<dbReference type="Proteomes" id="UP001334248">
    <property type="component" value="Unassembled WGS sequence"/>
</dbReference>
<keyword evidence="3 5" id="KW-1133">Transmembrane helix</keyword>
<protein>
    <submittedName>
        <fullName evidence="6">Uncharacterized protein</fullName>
    </submittedName>
</protein>
<dbReference type="PANTHER" id="PTHR31465:SF27">
    <property type="entry name" value="DOMAIN PROTEIN, PUTATIVE (AFU_ORTHOLOGUE AFUA_3G01030)-RELATED"/>
    <property type="match status" value="1"/>
</dbReference>
<evidence type="ECO:0000256" key="4">
    <source>
        <dbReference type="ARBA" id="ARBA00023136"/>
    </source>
</evidence>
<keyword evidence="4 5" id="KW-0472">Membrane</keyword>
<comment type="subcellular location">
    <subcellularLocation>
        <location evidence="1">Membrane</location>
        <topology evidence="1">Multi-pass membrane protein</topology>
    </subcellularLocation>
</comment>